<dbReference type="SMART" id="SM00382">
    <property type="entry name" value="AAA"/>
    <property type="match status" value="1"/>
</dbReference>
<organism evidence="9 10">
    <name type="scientific">Dorea longicatena</name>
    <dbReference type="NCBI Taxonomy" id="88431"/>
    <lineage>
        <taxon>Bacteria</taxon>
        <taxon>Bacillati</taxon>
        <taxon>Bacillota</taxon>
        <taxon>Clostridia</taxon>
        <taxon>Lachnospirales</taxon>
        <taxon>Lachnospiraceae</taxon>
        <taxon>Dorea</taxon>
    </lineage>
</organism>
<evidence type="ECO:0000256" key="1">
    <source>
        <dbReference type="ARBA" id="ARBA00004651"/>
    </source>
</evidence>
<dbReference type="PANTHER" id="PTHR24221">
    <property type="entry name" value="ATP-BINDING CASSETTE SUB-FAMILY B"/>
    <property type="match status" value="1"/>
</dbReference>
<feature type="transmembrane region" description="Helical" evidence="7">
    <location>
        <begin position="16"/>
        <end position="32"/>
    </location>
</feature>
<evidence type="ECO:0000256" key="3">
    <source>
        <dbReference type="ARBA" id="ARBA00022741"/>
    </source>
</evidence>
<keyword evidence="5 7" id="KW-1133">Transmembrane helix</keyword>
<keyword evidence="3" id="KW-0547">Nucleotide-binding</keyword>
<dbReference type="SUPFAM" id="SSF52540">
    <property type="entry name" value="P-loop containing nucleoside triphosphate hydrolases"/>
    <property type="match status" value="1"/>
</dbReference>
<dbReference type="InterPro" id="IPR017871">
    <property type="entry name" value="ABC_transporter-like_CS"/>
</dbReference>
<dbReference type="SUPFAM" id="SSF90123">
    <property type="entry name" value="ABC transporter transmembrane region"/>
    <property type="match status" value="1"/>
</dbReference>
<sequence>MVALNPRADGSMSPEYTITILSIPLYLLLYFYNDKKLCSATFEYKERQNMFFACMNRQLSRPRLVKIKSLFETLDQELKNEYPSFFNALYRYYKCNYVFSSMIEVLGKGYNIFLFIYCAVGIYNKSITIGEFVIIKNYYTMLLQASTQIIAILKTYPNMLVSKKRLNEILNIPSENNGNTLLKKIDSVKLEDFSFSYNSKKIFEHFNYEFHKGNIYLIKGKNGVGKTTLINNILGLYIESYGGDILYNNYSIKELNLYEMRKNLISITEQEPVLFYQGNILKNIENNSNAAAMKLIKNFGLKDIGVEQCSGGEKQKISIINSLLKNGELLILDEPSSALDKNSTIYLQKELVKLKSQKIIIIISHDLQMDKIADKILDLDDKNNEEII</sequence>
<evidence type="ECO:0000256" key="4">
    <source>
        <dbReference type="ARBA" id="ARBA00022840"/>
    </source>
</evidence>
<evidence type="ECO:0000259" key="8">
    <source>
        <dbReference type="PROSITE" id="PS50893"/>
    </source>
</evidence>
<dbReference type="GO" id="GO:0016887">
    <property type="term" value="F:ATP hydrolysis activity"/>
    <property type="evidence" value="ECO:0007669"/>
    <property type="project" value="InterPro"/>
</dbReference>
<dbReference type="GO" id="GO:0034040">
    <property type="term" value="F:ATPase-coupled lipid transmembrane transporter activity"/>
    <property type="evidence" value="ECO:0007669"/>
    <property type="project" value="TreeGrafter"/>
</dbReference>
<gene>
    <name evidence="9" type="primary">msbA_1</name>
    <name evidence="9" type="ORF">DLSSTS7063_00308</name>
</gene>
<dbReference type="GO" id="GO:0005886">
    <property type="term" value="C:plasma membrane"/>
    <property type="evidence" value="ECO:0007669"/>
    <property type="project" value="UniProtKB-SubCell"/>
</dbReference>
<dbReference type="CDD" id="cd03228">
    <property type="entry name" value="ABCC_MRP_Like"/>
    <property type="match status" value="1"/>
</dbReference>
<dbReference type="EC" id="3.6.3.-" evidence="9"/>
<dbReference type="InterPro" id="IPR003593">
    <property type="entry name" value="AAA+_ATPase"/>
</dbReference>
<dbReference type="InterPro" id="IPR036640">
    <property type="entry name" value="ABC1_TM_sf"/>
</dbReference>
<reference evidence="9 10" key="1">
    <citation type="submission" date="2019-07" db="EMBL/GenBank/DDBJ databases">
        <authorList>
            <person name="Hibberd C M."/>
            <person name="Gehrig L. J."/>
            <person name="Chang H.-W."/>
            <person name="Venkatesh S."/>
        </authorList>
    </citation>
    <scope>NUCLEOTIDE SEQUENCE [LARGE SCALE GENOMIC DNA]</scope>
    <source>
        <strain evidence="9">Dorea_longicatena_SSTS_Bg7063</strain>
    </source>
</reference>
<protein>
    <submittedName>
        <fullName evidence="9">Lipid A export ATP-binding/permease protein MsbA</fullName>
        <ecNumber evidence="9">3.6.3.-</ecNumber>
    </submittedName>
</protein>
<name>A0A564S8Q4_9FIRM</name>
<dbReference type="InterPro" id="IPR039421">
    <property type="entry name" value="Type_1_exporter"/>
</dbReference>
<keyword evidence="4 9" id="KW-0067">ATP-binding</keyword>
<evidence type="ECO:0000313" key="10">
    <source>
        <dbReference type="Proteomes" id="UP000398619"/>
    </source>
</evidence>
<feature type="domain" description="ABC transporter" evidence="8">
    <location>
        <begin position="188"/>
        <end position="388"/>
    </location>
</feature>
<dbReference type="PROSITE" id="PS00211">
    <property type="entry name" value="ABC_TRANSPORTER_1"/>
    <property type="match status" value="1"/>
</dbReference>
<dbReference type="InterPro" id="IPR003439">
    <property type="entry name" value="ABC_transporter-like_ATP-bd"/>
</dbReference>
<evidence type="ECO:0000256" key="5">
    <source>
        <dbReference type="ARBA" id="ARBA00022989"/>
    </source>
</evidence>
<dbReference type="EMBL" id="CABHNM010000008">
    <property type="protein sequence ID" value="VUW91078.1"/>
    <property type="molecule type" value="Genomic_DNA"/>
</dbReference>
<keyword evidence="9" id="KW-0378">Hydrolase</keyword>
<dbReference type="Gene3D" id="1.20.1560.10">
    <property type="entry name" value="ABC transporter type 1, transmembrane domain"/>
    <property type="match status" value="1"/>
</dbReference>
<evidence type="ECO:0000256" key="2">
    <source>
        <dbReference type="ARBA" id="ARBA00022692"/>
    </source>
</evidence>
<dbReference type="InterPro" id="IPR027417">
    <property type="entry name" value="P-loop_NTPase"/>
</dbReference>
<dbReference type="PANTHER" id="PTHR24221:SF654">
    <property type="entry name" value="ATP-BINDING CASSETTE SUB-FAMILY B MEMBER 6"/>
    <property type="match status" value="1"/>
</dbReference>
<keyword evidence="6 7" id="KW-0472">Membrane</keyword>
<dbReference type="AlphaFoldDB" id="A0A564S8Q4"/>
<comment type="subcellular location">
    <subcellularLocation>
        <location evidence="1">Cell membrane</location>
        <topology evidence="1">Multi-pass membrane protein</topology>
    </subcellularLocation>
</comment>
<evidence type="ECO:0000256" key="7">
    <source>
        <dbReference type="SAM" id="Phobius"/>
    </source>
</evidence>
<dbReference type="PROSITE" id="PS50893">
    <property type="entry name" value="ABC_TRANSPORTER_2"/>
    <property type="match status" value="1"/>
</dbReference>
<evidence type="ECO:0000256" key="6">
    <source>
        <dbReference type="ARBA" id="ARBA00023136"/>
    </source>
</evidence>
<dbReference type="Gene3D" id="3.40.50.300">
    <property type="entry name" value="P-loop containing nucleotide triphosphate hydrolases"/>
    <property type="match status" value="1"/>
</dbReference>
<keyword evidence="2 7" id="KW-0812">Transmembrane</keyword>
<accession>A0A564S8Q4</accession>
<dbReference type="Pfam" id="PF00005">
    <property type="entry name" value="ABC_tran"/>
    <property type="match status" value="1"/>
</dbReference>
<evidence type="ECO:0000313" key="9">
    <source>
        <dbReference type="EMBL" id="VUW91078.1"/>
    </source>
</evidence>
<dbReference type="Proteomes" id="UP000398619">
    <property type="component" value="Unassembled WGS sequence"/>
</dbReference>
<proteinExistence type="predicted"/>
<dbReference type="GO" id="GO:0005524">
    <property type="term" value="F:ATP binding"/>
    <property type="evidence" value="ECO:0007669"/>
    <property type="project" value="UniProtKB-KW"/>
</dbReference>